<reference evidence="2" key="1">
    <citation type="submission" date="2023-08" db="EMBL/GenBank/DDBJ databases">
        <authorList>
            <person name="Alioto T."/>
            <person name="Alioto T."/>
            <person name="Gomez Garrido J."/>
        </authorList>
    </citation>
    <scope>NUCLEOTIDE SEQUENCE</scope>
</reference>
<dbReference type="AlphaFoldDB" id="A0AA36BIR3"/>
<sequence>MWLEAHTFQTGKYIIMDVIKEFLGLKHKKDGQVIFSTSPDSNNDDDNVSEKNILEPTPIPSFLAEKYPWLENAFRVQEGDCASCKYIGSSVSYGISLILLTQLRNPPREFVGKKLPFLGMVLPLSFTFFLIGSSRLFDIGICRPPQKDDPKKTLFDLAQEDYEELVKYFDRKKDAFSNMFPNKEFNTKQNTITNDSVKKD</sequence>
<dbReference type="EMBL" id="OX597829">
    <property type="protein sequence ID" value="CAI9734759.1"/>
    <property type="molecule type" value="Genomic_DNA"/>
</dbReference>
<organism evidence="2 3">
    <name type="scientific">Octopus vulgaris</name>
    <name type="common">Common octopus</name>
    <dbReference type="NCBI Taxonomy" id="6645"/>
    <lineage>
        <taxon>Eukaryota</taxon>
        <taxon>Metazoa</taxon>
        <taxon>Spiralia</taxon>
        <taxon>Lophotrochozoa</taxon>
        <taxon>Mollusca</taxon>
        <taxon>Cephalopoda</taxon>
        <taxon>Coleoidea</taxon>
        <taxon>Octopodiformes</taxon>
        <taxon>Octopoda</taxon>
        <taxon>Incirrata</taxon>
        <taxon>Octopodidae</taxon>
        <taxon>Octopus</taxon>
    </lineage>
</organism>
<keyword evidence="1" id="KW-0472">Membrane</keyword>
<name>A0AA36BIR3_OCTVU</name>
<keyword evidence="1" id="KW-1133">Transmembrane helix</keyword>
<accession>A0AA36BIR3</accession>
<evidence type="ECO:0008006" key="4">
    <source>
        <dbReference type="Google" id="ProtNLM"/>
    </source>
</evidence>
<protein>
    <recommendedName>
        <fullName evidence="4">Transmembrane protein</fullName>
    </recommendedName>
</protein>
<feature type="transmembrane region" description="Helical" evidence="1">
    <location>
        <begin position="115"/>
        <end position="137"/>
    </location>
</feature>
<keyword evidence="1" id="KW-0812">Transmembrane</keyword>
<evidence type="ECO:0000313" key="2">
    <source>
        <dbReference type="EMBL" id="CAI9734759.1"/>
    </source>
</evidence>
<evidence type="ECO:0000313" key="3">
    <source>
        <dbReference type="Proteomes" id="UP001162480"/>
    </source>
</evidence>
<proteinExistence type="predicted"/>
<gene>
    <name evidence="2" type="ORF">OCTVUL_1B022254</name>
</gene>
<dbReference type="Proteomes" id="UP001162480">
    <property type="component" value="Chromosome 16"/>
</dbReference>
<keyword evidence="3" id="KW-1185">Reference proteome</keyword>
<evidence type="ECO:0000256" key="1">
    <source>
        <dbReference type="SAM" id="Phobius"/>
    </source>
</evidence>